<sequence>MDAKLYITEIINELTFVKDSIREDDCTKLIDTIQQSQRVFCYHWPGTRRFFYESLHHAPDAYGKRGLLPDGNHYAELWAWRSVYRFFCFR</sequence>
<dbReference type="AlphaFoldDB" id="A0A8S0FDH5"/>
<gene>
    <name evidence="1" type="ORF">EIMP300_07650</name>
</gene>
<evidence type="ECO:0000313" key="1">
    <source>
        <dbReference type="EMBL" id="BBU79365.1"/>
    </source>
</evidence>
<organism evidence="1 2">
    <name type="scientific">Escherichia coli</name>
    <dbReference type="NCBI Taxonomy" id="562"/>
    <lineage>
        <taxon>Bacteria</taxon>
        <taxon>Pseudomonadati</taxon>
        <taxon>Pseudomonadota</taxon>
        <taxon>Gammaproteobacteria</taxon>
        <taxon>Enterobacterales</taxon>
        <taxon>Enterobacteriaceae</taxon>
        <taxon>Escherichia</taxon>
    </lineage>
</organism>
<dbReference type="Proteomes" id="UP000467488">
    <property type="component" value="Chromosome"/>
</dbReference>
<protein>
    <submittedName>
        <fullName evidence="1">Uncharacterized protein</fullName>
    </submittedName>
</protein>
<dbReference type="EMBL" id="AP022360">
    <property type="protein sequence ID" value="BBU79365.1"/>
    <property type="molecule type" value="Genomic_DNA"/>
</dbReference>
<accession>A0A8S0FDH5</accession>
<reference evidence="1 2" key="1">
    <citation type="submission" date="2020-01" db="EMBL/GenBank/DDBJ databases">
        <title>Dynamics of blaIMP-6 dissemination in carbapenem resistant Enterobacteriacea isolated from regional surveillance in Osaka, Japan.</title>
        <authorList>
            <person name="Abe R."/>
            <person name="Akeda Y."/>
            <person name="Sugawara Y."/>
            <person name="Yamamoto N."/>
            <person name="Tomono K."/>
            <person name="Takeuchi D."/>
            <person name="Kawahara R."/>
            <person name="Hamada S."/>
        </authorList>
    </citation>
    <scope>NUCLEOTIDE SEQUENCE [LARGE SCALE GENOMIC DNA]</scope>
    <source>
        <strain evidence="1 2">E300</strain>
    </source>
</reference>
<name>A0A8S0FDH5_ECOLX</name>
<evidence type="ECO:0000313" key="2">
    <source>
        <dbReference type="Proteomes" id="UP000467488"/>
    </source>
</evidence>
<proteinExistence type="predicted"/>